<dbReference type="InterPro" id="IPR041246">
    <property type="entry name" value="Bact_MG10"/>
</dbReference>
<dbReference type="OrthoDB" id="9767116at2"/>
<keyword evidence="2" id="KW-0812">Transmembrane</keyword>
<feature type="domain" description="Alpha-2-macroglobulin" evidence="3">
    <location>
        <begin position="1429"/>
        <end position="1521"/>
    </location>
</feature>
<dbReference type="SUPFAM" id="SSF56935">
    <property type="entry name" value="Porins"/>
    <property type="match status" value="1"/>
</dbReference>
<keyword evidence="2" id="KW-0813">Transport</keyword>
<evidence type="ECO:0000313" key="4">
    <source>
        <dbReference type="EMBL" id="SFR54812.1"/>
    </source>
</evidence>
<organism evidence="4 5">
    <name type="scientific">Robiginitalea myxolifaciens</name>
    <dbReference type="NCBI Taxonomy" id="400055"/>
    <lineage>
        <taxon>Bacteria</taxon>
        <taxon>Pseudomonadati</taxon>
        <taxon>Bacteroidota</taxon>
        <taxon>Flavobacteriia</taxon>
        <taxon>Flavobacteriales</taxon>
        <taxon>Flavobacteriaceae</taxon>
        <taxon>Robiginitalea</taxon>
    </lineage>
</organism>
<dbReference type="EMBL" id="FOYQ01000002">
    <property type="protein sequence ID" value="SFR54812.1"/>
    <property type="molecule type" value="Genomic_DNA"/>
</dbReference>
<dbReference type="Gene3D" id="2.170.130.10">
    <property type="entry name" value="TonB-dependent receptor, plug domain"/>
    <property type="match status" value="1"/>
</dbReference>
<dbReference type="PROSITE" id="PS52016">
    <property type="entry name" value="TONB_DEPENDENT_REC_3"/>
    <property type="match status" value="1"/>
</dbReference>
<dbReference type="PANTHER" id="PTHR40094:SF1">
    <property type="entry name" value="UBIQUITIN DOMAIN-CONTAINING PROTEIN"/>
    <property type="match status" value="1"/>
</dbReference>
<accession>A0A1I6HK22</accession>
<keyword evidence="2" id="KW-0998">Cell outer membrane</keyword>
<evidence type="ECO:0000256" key="1">
    <source>
        <dbReference type="ARBA" id="ARBA00010556"/>
    </source>
</evidence>
<keyword evidence="5" id="KW-1185">Reference proteome</keyword>
<keyword evidence="2" id="KW-0472">Membrane</keyword>
<dbReference type="GO" id="GO:0009279">
    <property type="term" value="C:cell outer membrane"/>
    <property type="evidence" value="ECO:0007669"/>
    <property type="project" value="UniProtKB-SubCell"/>
</dbReference>
<dbReference type="InterPro" id="IPR051802">
    <property type="entry name" value="YfhM-like"/>
</dbReference>
<gene>
    <name evidence="4" type="ORF">SAMN04490243_2836</name>
</gene>
<dbReference type="Gene3D" id="2.60.40.1120">
    <property type="entry name" value="Carboxypeptidase-like, regulatory domain"/>
    <property type="match status" value="1"/>
</dbReference>
<dbReference type="Pfam" id="PF01835">
    <property type="entry name" value="MG2"/>
    <property type="match status" value="1"/>
</dbReference>
<comment type="subcellular location">
    <subcellularLocation>
        <location evidence="2">Cell outer membrane</location>
        <topology evidence="2">Multi-pass membrane protein</topology>
    </subcellularLocation>
</comment>
<comment type="similarity">
    <text evidence="1">Belongs to the protease inhibitor I39 (alpha-2-macroglobulin) family. Bacterial alpha-2-macroglobulin subfamily.</text>
</comment>
<proteinExistence type="inferred from homology"/>
<dbReference type="InterPro" id="IPR037066">
    <property type="entry name" value="Plug_dom_sf"/>
</dbReference>
<dbReference type="Proteomes" id="UP000199534">
    <property type="component" value="Unassembled WGS sequence"/>
</dbReference>
<name>A0A1I6HK22_9FLAO</name>
<dbReference type="Pfam" id="PF07715">
    <property type="entry name" value="Plug"/>
    <property type="match status" value="1"/>
</dbReference>
<dbReference type="Pfam" id="PF13715">
    <property type="entry name" value="CarbopepD_reg_2"/>
    <property type="match status" value="1"/>
</dbReference>
<dbReference type="SMART" id="SM01360">
    <property type="entry name" value="A2M"/>
    <property type="match status" value="1"/>
</dbReference>
<dbReference type="InterPro" id="IPR012910">
    <property type="entry name" value="Plug_dom"/>
</dbReference>
<dbReference type="PANTHER" id="PTHR40094">
    <property type="entry name" value="ALPHA-2-MACROGLOBULIN HOMOLOG"/>
    <property type="match status" value="1"/>
</dbReference>
<dbReference type="InterPro" id="IPR001599">
    <property type="entry name" value="Macroglobln_a2"/>
</dbReference>
<comment type="similarity">
    <text evidence="2">Belongs to the TonB-dependent receptor family.</text>
</comment>
<dbReference type="InterPro" id="IPR047565">
    <property type="entry name" value="Alpha-macroglob_thiol-ester_cl"/>
</dbReference>
<sequence length="2227" mass="252178">MTRVLLLAVVFLFSTISIQGQDFNALWERVDSLELEGKFKSAASLVDSIAEVIQQKRLSNQDPSISPELSGNHLKSFLFRSKFILHLEENAQETVFRELEEAIAQAEFPERNILYSIQAGILQQYLLENLYQVRNRTALSDTISNADFKQWDATTLVLQIGKSYQKSLSKSDSLKQIDIALYSQLLADKQADLDTRPTLFDVLAHRALDFFKVDRWYVDRPAERFFMKSPELFDSEGGFGALEFNTPDSLFSEIPALKIMQELEAFHKEKDTLAYVYVLNERLGYVRDNSTLDNRAELYQASLESAWKRLQKSEVASFLGFRLAEDLFRISEGYNAKMQASLAGHRVRAHQICTDIIEQYPNSDGGLRATLLKNKIEQLHVSIEMESQVLPNKPFLTRVEYKNLDSLHLFVFRGGIPTRNTTPLSNDSLLLEYIQSGSVSIVKSYKVQKRTDYYSYSTELGLPPLPIGNYIVIAGKRDKLVNLADVLAYQELRVTRLSLLSTLREKELELRVLDRETGVAVEGAKIAILNKGETLKAGRTDKQGRYVVRRKRKGYRPDILIALEGDSLLHSNKNLPVRNGRYDEDEEHRAKGYVFLDRAIYRPGQELFFKGLLIETRKRKTRVVPKTWVTIVIYDSNNQELKEFRLKTNDYGSVHGSYKLPRTIATGEFSIELDEDFNEDGDDDPYWYKVDDFDWAETEFSVEEYKRPRFEVQMDSITADVLLGDDILVSGQAKAFLGAGIDGALVKYSVTRLPNFYHMQTPTAIVAEGETTTNREGIFELSFRALPDSSLVPKDRGVYSFKVLAEVTDINGETRTGEIFVQAGDHNLNAELLLKPTWRKGQTQGFAVQARNLNGGKAKANASIKIHKLREPKYVLRKKPWQTVEVHTLNREEYRSAFPYEPYDSLDLKENWPVDQIVYTADLVIDGEATVDIPEILDWETGTYRIELMASDSRQDTVNLKRQFDLFDPNGSTVTMDTRFDYNLLNVDFKEDGFILMEFASPARALTFHLDAYYEKKLVFNYSGTLNDSKQQVGIPVSPEYKDRIEFNLYYVWNNMVFQDQVTVNFPEAPKKLNIETLSFRDKLVPGTPESWSFRITDSNGAAANAEVLASLYDSSLDQFKANSWPTDLNTSYYYDNNSAPRVDTYGSFNTSYFRIFNRDRRRFKFPPLPVFPEIGWFGLNFGKGTYETSGYLHKLRREKLRAQPRKEGNISGIVTDQMGLPLPGVNVIVQGTTLGTQTDFDGFYTLNAPRGSVLIFSYLGFSSTSISVKKSQAVNVSLSEDAQALDEVVVTAYGIQRRKNALGYTVVYDEAEEVVNDIDRQLTGTVSGVTISATSGAPGAASNVVIRGMNSVSVNDRTLIIVDGVPMTQLQYEILLKPGDISDINVLKGSSAATLYGERGANGVIVITTKQGARALENVGPRSDLRETAIFMPQLRTDASGEVRLEFNAPEALTRWRLMLLAHTRKLDVGALEHKAVTRKDISVVPNYPRFLRSGDTLVYSAKVSNLTELPQQGTAQLTLMNGLTLEDVTGQVLNANVSSNLRQQSFTLDPGASQNLEWELVVPEYLEILEIKTVATTGQKSDGELKVIPVLSNRLMITESKPFWIQPGKKTTLAFPQLEQNGKPSLESLGFRLEYTSNPAWMAVKALPYLMEFPHECAEQTFSRFYANAIASHIRDENPEMETLFASWEDQEISTRPLESNESLKTILLEESPWVQEALDEKEKQARLGQLFKKGNTRDVQKEMVSKLKELQLKSGGFPWFAGGDENDFVTRHIVAGYGHLKKLDIRTEEDYRLERVIEEAVTYLDTSIVEKAQKRKARLLSGDNVGNSNKRLHAIIDPETQDTIVLDGIDHSDIHFLYARSFYLEEQPLSGTLKAVVNVYLDTLKNDWITRSVYDQALTALVMKRYGFAEIGRNIVESLEQQAVESEANGIYWKQVVAGTSWYEAPVETQALLIETFAEFGASDAWIDGMKLWLLKNKRTHKWSTTKATSEAIYALVMNGTDWLSVRDGMEIKLNSGQIPQAKLKEVTKEAGTGYFQLRWDNEEVDESLAKITINNTSAVSGFGGAYWQYYEEIDKVTSDSEGPLQVEKEIYQKTRSTQGERLQKIDQENTLQVGDLVTVRLVIWAKEDLEFVHLKDLRGSGLEPVDVLSEYRWRNGLGYYQATRDVATHFFFDRLPRGTFIFEYDLRVNNPGNFASGISQIQSMYAPEFSAKSSGGRIAVMKD</sequence>
<evidence type="ECO:0000259" key="3">
    <source>
        <dbReference type="SMART" id="SM01360"/>
    </source>
</evidence>
<protein>
    <submittedName>
        <fullName evidence="4">TonB-dependent outer membrane receptor, SusC/RagA subfamily, signature region</fullName>
    </submittedName>
</protein>
<dbReference type="SUPFAM" id="SSF48239">
    <property type="entry name" value="Terpenoid cyclases/Protein prenyltransferases"/>
    <property type="match status" value="1"/>
</dbReference>
<reference evidence="4 5" key="1">
    <citation type="submission" date="2016-10" db="EMBL/GenBank/DDBJ databases">
        <authorList>
            <person name="de Groot N.N."/>
        </authorList>
    </citation>
    <scope>NUCLEOTIDE SEQUENCE [LARGE SCALE GENOMIC DNA]</scope>
    <source>
        <strain evidence="4 5">DSM 21019</strain>
    </source>
</reference>
<dbReference type="InterPro" id="IPR008969">
    <property type="entry name" value="CarboxyPept-like_regulatory"/>
</dbReference>
<keyword evidence="4" id="KW-0675">Receptor</keyword>
<dbReference type="RefSeq" id="WP_092983331.1">
    <property type="nucleotide sequence ID" value="NZ_FOYQ01000002.1"/>
</dbReference>
<dbReference type="GO" id="GO:0004866">
    <property type="term" value="F:endopeptidase inhibitor activity"/>
    <property type="evidence" value="ECO:0007669"/>
    <property type="project" value="InterPro"/>
</dbReference>
<evidence type="ECO:0000256" key="2">
    <source>
        <dbReference type="PROSITE-ProRule" id="PRU01360"/>
    </source>
</evidence>
<dbReference type="InterPro" id="IPR002890">
    <property type="entry name" value="MG2"/>
</dbReference>
<dbReference type="Gene3D" id="2.60.40.1930">
    <property type="match status" value="1"/>
</dbReference>
<dbReference type="InterPro" id="IPR008930">
    <property type="entry name" value="Terpenoid_cyclase/PrenylTrfase"/>
</dbReference>
<dbReference type="Pfam" id="PF17973">
    <property type="entry name" value="bMG10"/>
    <property type="match status" value="1"/>
</dbReference>
<dbReference type="SUPFAM" id="SSF49464">
    <property type="entry name" value="Carboxypeptidase regulatory domain-like"/>
    <property type="match status" value="1"/>
</dbReference>
<dbReference type="InterPro" id="IPR023997">
    <property type="entry name" value="TonB-dep_OMP_SusC/RagA_CS"/>
</dbReference>
<evidence type="ECO:0000313" key="5">
    <source>
        <dbReference type="Proteomes" id="UP000199534"/>
    </source>
</evidence>
<dbReference type="Pfam" id="PF00207">
    <property type="entry name" value="A2M"/>
    <property type="match status" value="1"/>
</dbReference>
<dbReference type="NCBIfam" id="TIGR04057">
    <property type="entry name" value="SusC_RagA_signa"/>
    <property type="match status" value="1"/>
</dbReference>
<keyword evidence="2" id="KW-1134">Transmembrane beta strand</keyword>
<dbReference type="InterPro" id="IPR039426">
    <property type="entry name" value="TonB-dep_rcpt-like"/>
</dbReference>
<dbReference type="Gene3D" id="1.50.10.20">
    <property type="match status" value="1"/>
</dbReference>
<dbReference type="SMART" id="SM01419">
    <property type="entry name" value="Thiol-ester_cl"/>
    <property type="match status" value="1"/>
</dbReference>
<dbReference type="STRING" id="400055.SAMN04490243_2836"/>